<dbReference type="AlphaFoldDB" id="T1KEJ0"/>
<keyword evidence="1" id="KW-0812">Transmembrane</keyword>
<keyword evidence="1" id="KW-1133">Transmembrane helix</keyword>
<evidence type="ECO:0000313" key="4">
    <source>
        <dbReference type="Proteomes" id="UP000015104"/>
    </source>
</evidence>
<feature type="signal peptide" evidence="2">
    <location>
        <begin position="1"/>
        <end position="19"/>
    </location>
</feature>
<organism evidence="3 4">
    <name type="scientific">Tetranychus urticae</name>
    <name type="common">Two-spotted spider mite</name>
    <dbReference type="NCBI Taxonomy" id="32264"/>
    <lineage>
        <taxon>Eukaryota</taxon>
        <taxon>Metazoa</taxon>
        <taxon>Ecdysozoa</taxon>
        <taxon>Arthropoda</taxon>
        <taxon>Chelicerata</taxon>
        <taxon>Arachnida</taxon>
        <taxon>Acari</taxon>
        <taxon>Acariformes</taxon>
        <taxon>Trombidiformes</taxon>
        <taxon>Prostigmata</taxon>
        <taxon>Eleutherengona</taxon>
        <taxon>Raphignathae</taxon>
        <taxon>Tetranychoidea</taxon>
        <taxon>Tetranychidae</taxon>
        <taxon>Tetranychus</taxon>
    </lineage>
</organism>
<evidence type="ECO:0000256" key="2">
    <source>
        <dbReference type="SAM" id="SignalP"/>
    </source>
</evidence>
<accession>T1KEJ0</accession>
<evidence type="ECO:0000256" key="1">
    <source>
        <dbReference type="SAM" id="Phobius"/>
    </source>
</evidence>
<protein>
    <recommendedName>
        <fullName evidence="5">Sema domain-containing protein</fullName>
    </recommendedName>
</protein>
<dbReference type="Proteomes" id="UP000015104">
    <property type="component" value="Unassembled WGS sequence"/>
</dbReference>
<feature type="transmembrane region" description="Helical" evidence="1">
    <location>
        <begin position="592"/>
        <end position="612"/>
    </location>
</feature>
<sequence length="671" mass="76598">MFIALRIFIFCLLIQLLHSFRTPKHNLLAYFKSRDSVFLTNPNNHTTSYGIYVAGRITTIDVPKSLANLSTIINWKVVNVNRDLLMFVHDKKPRMLVQQKKIEDMKYSGQLNGSIISLGDNEALHVATIFNSNLTKPSATWNYLELLHFDVYSGRVTITDSLKWFKDDDWKFIVEWKLADFIHMDDKLYLLIQRSIFRNATSNTTNEMSIIRLCLDKGNEFISSAVEIHYTKPEFHNNTITDATLVFITQPNNNLIESIQPSERYSMVIQLQAPDGNFTYVRYYINNFISLFDQAGQECASGSSAVNLFGYHLRSEVGKCEKTAYKSCTRNKNTFPSVRYNGDSAMVWDSPFTNTQPVDSIPTINSFSIPYPIYDDSVDIQVKSIAKCIKCVLALRNGPPDCSISGQEFDFNFHQHAYINHLPPGELYVSESTDQSIFFDLVPCYKFKSCIPCIMYGLNFGCVWSNSECTYDGQPKSAKSQMFNLCVKIVSISPLVFNNTSPETLVVQLDKSLDLTNSQESLAIKAGFFNYCTNFTMDKTFIYCSLKIVASGEFRIHLNIENGRYADASIVSALSEEIVTVNFVEIEQADSFPILIALFLSSLFSSLLVIIYHKCDMEQFKSYFFTKKSKLLQLTRKFPKTKSEKQIKVLIKKFIPRKNKSFGGNFSTHFS</sequence>
<evidence type="ECO:0008006" key="5">
    <source>
        <dbReference type="Google" id="ProtNLM"/>
    </source>
</evidence>
<reference evidence="4" key="1">
    <citation type="submission" date="2011-08" db="EMBL/GenBank/DDBJ databases">
        <authorList>
            <person name="Rombauts S."/>
        </authorList>
    </citation>
    <scope>NUCLEOTIDE SEQUENCE</scope>
    <source>
        <strain evidence="4">London</strain>
    </source>
</reference>
<keyword evidence="4" id="KW-1185">Reference proteome</keyword>
<feature type="chain" id="PRO_5004591536" description="Sema domain-containing protein" evidence="2">
    <location>
        <begin position="20"/>
        <end position="671"/>
    </location>
</feature>
<keyword evidence="2" id="KW-0732">Signal</keyword>
<reference evidence="3" key="2">
    <citation type="submission" date="2015-06" db="UniProtKB">
        <authorList>
            <consortium name="EnsemblMetazoa"/>
        </authorList>
    </citation>
    <scope>IDENTIFICATION</scope>
</reference>
<evidence type="ECO:0000313" key="3">
    <source>
        <dbReference type="EnsemblMetazoa" id="tetur09g06739.1"/>
    </source>
</evidence>
<proteinExistence type="predicted"/>
<name>T1KEJ0_TETUR</name>
<dbReference type="HOGENOM" id="CLU_421706_0_0_1"/>
<dbReference type="EnsemblMetazoa" id="tetur09g06739.1">
    <property type="protein sequence ID" value="tetur09g06739.1"/>
    <property type="gene ID" value="tetur09g06739"/>
</dbReference>
<keyword evidence="1" id="KW-0472">Membrane</keyword>
<dbReference type="EMBL" id="CAEY01002024">
    <property type="status" value="NOT_ANNOTATED_CDS"/>
    <property type="molecule type" value="Genomic_DNA"/>
</dbReference>